<name>A0ABU1ALM9_9BACT</name>
<dbReference type="EMBL" id="JARXIC010000011">
    <property type="protein sequence ID" value="MDQ8194498.1"/>
    <property type="molecule type" value="Genomic_DNA"/>
</dbReference>
<dbReference type="PANTHER" id="PTHR47506:SF1">
    <property type="entry name" value="HTH-TYPE TRANSCRIPTIONAL REGULATOR YJDC"/>
    <property type="match status" value="1"/>
</dbReference>
<dbReference type="InterPro" id="IPR009057">
    <property type="entry name" value="Homeodomain-like_sf"/>
</dbReference>
<evidence type="ECO:0000256" key="3">
    <source>
        <dbReference type="ARBA" id="ARBA00023163"/>
    </source>
</evidence>
<evidence type="ECO:0000313" key="7">
    <source>
        <dbReference type="Proteomes" id="UP001243717"/>
    </source>
</evidence>
<keyword evidence="1" id="KW-0805">Transcription regulation</keyword>
<feature type="DNA-binding region" description="H-T-H motif" evidence="4">
    <location>
        <begin position="27"/>
        <end position="46"/>
    </location>
</feature>
<dbReference type="PROSITE" id="PS50977">
    <property type="entry name" value="HTH_TETR_2"/>
    <property type="match status" value="1"/>
</dbReference>
<evidence type="ECO:0000256" key="4">
    <source>
        <dbReference type="PROSITE-ProRule" id="PRU00335"/>
    </source>
</evidence>
<evidence type="ECO:0000256" key="1">
    <source>
        <dbReference type="ARBA" id="ARBA00023015"/>
    </source>
</evidence>
<dbReference type="RefSeq" id="WP_308951737.1">
    <property type="nucleotide sequence ID" value="NZ_JARXIC010000011.1"/>
</dbReference>
<accession>A0ABU1ALM9</accession>
<dbReference type="Pfam" id="PF16925">
    <property type="entry name" value="TetR_C_13"/>
    <property type="match status" value="1"/>
</dbReference>
<feature type="domain" description="HTH tetR-type" evidence="5">
    <location>
        <begin position="4"/>
        <end position="64"/>
    </location>
</feature>
<comment type="caution">
    <text evidence="6">The sequence shown here is derived from an EMBL/GenBank/DDBJ whole genome shotgun (WGS) entry which is preliminary data.</text>
</comment>
<evidence type="ECO:0000259" key="5">
    <source>
        <dbReference type="PROSITE" id="PS50977"/>
    </source>
</evidence>
<protein>
    <submittedName>
        <fullName evidence="6">TetR/AcrR family transcriptional regulator</fullName>
    </submittedName>
</protein>
<dbReference type="PRINTS" id="PR00455">
    <property type="entry name" value="HTHTETR"/>
</dbReference>
<sequence>MNPSDTKTALLDSAQDLIQRVGVNAMSYNDLSVAVGIRKASIHYHFPKKEDLIRALLLRCGEDYAAHYRAVARSNQTVMEKLQAIADIFESSLKNGKICLVGMLSVESTTLPESVQTTLESTVNGCVGVIESIFIQGVSEGSFSDSMQTAEAAHAYHDCLLGAQIMARCLQNVGHFSAHVRTYLKMLARA</sequence>
<keyword evidence="2 4" id="KW-0238">DNA-binding</keyword>
<dbReference type="PANTHER" id="PTHR47506">
    <property type="entry name" value="TRANSCRIPTIONAL REGULATORY PROTEIN"/>
    <property type="match status" value="1"/>
</dbReference>
<dbReference type="SUPFAM" id="SSF48498">
    <property type="entry name" value="Tetracyclin repressor-like, C-terminal domain"/>
    <property type="match status" value="1"/>
</dbReference>
<evidence type="ECO:0000256" key="2">
    <source>
        <dbReference type="ARBA" id="ARBA00023125"/>
    </source>
</evidence>
<organism evidence="6 7">
    <name type="scientific">Thalassobacterium sedimentorum</name>
    <dbReference type="NCBI Taxonomy" id="3041258"/>
    <lineage>
        <taxon>Bacteria</taxon>
        <taxon>Pseudomonadati</taxon>
        <taxon>Verrucomicrobiota</taxon>
        <taxon>Opitutia</taxon>
        <taxon>Puniceicoccales</taxon>
        <taxon>Coraliomargaritaceae</taxon>
        <taxon>Thalassobacterium</taxon>
    </lineage>
</organism>
<dbReference type="Pfam" id="PF00440">
    <property type="entry name" value="TetR_N"/>
    <property type="match status" value="1"/>
</dbReference>
<dbReference type="InterPro" id="IPR001647">
    <property type="entry name" value="HTH_TetR"/>
</dbReference>
<keyword evidence="7" id="KW-1185">Reference proteome</keyword>
<dbReference type="InterPro" id="IPR011075">
    <property type="entry name" value="TetR_C"/>
</dbReference>
<reference evidence="6 7" key="1">
    <citation type="submission" date="2023-04" db="EMBL/GenBank/DDBJ databases">
        <title>A novel bacteria isolated from coastal sediment.</title>
        <authorList>
            <person name="Liu X.-J."/>
            <person name="Du Z.-J."/>
        </authorList>
    </citation>
    <scope>NUCLEOTIDE SEQUENCE [LARGE SCALE GENOMIC DNA]</scope>
    <source>
        <strain evidence="6 7">SDUM461004</strain>
    </source>
</reference>
<dbReference type="Gene3D" id="1.10.357.10">
    <property type="entry name" value="Tetracycline Repressor, domain 2"/>
    <property type="match status" value="1"/>
</dbReference>
<dbReference type="Proteomes" id="UP001243717">
    <property type="component" value="Unassembled WGS sequence"/>
</dbReference>
<dbReference type="InterPro" id="IPR036271">
    <property type="entry name" value="Tet_transcr_reg_TetR-rel_C_sf"/>
</dbReference>
<gene>
    <name evidence="6" type="ORF">QEH59_08670</name>
</gene>
<proteinExistence type="predicted"/>
<evidence type="ECO:0000313" key="6">
    <source>
        <dbReference type="EMBL" id="MDQ8194498.1"/>
    </source>
</evidence>
<dbReference type="SUPFAM" id="SSF46689">
    <property type="entry name" value="Homeodomain-like"/>
    <property type="match status" value="1"/>
</dbReference>
<keyword evidence="3" id="KW-0804">Transcription</keyword>